<organism evidence="9 10">
    <name type="scientific">Mariniphaga sediminis</name>
    <dbReference type="NCBI Taxonomy" id="1628158"/>
    <lineage>
        <taxon>Bacteria</taxon>
        <taxon>Pseudomonadati</taxon>
        <taxon>Bacteroidota</taxon>
        <taxon>Bacteroidia</taxon>
        <taxon>Marinilabiliales</taxon>
        <taxon>Prolixibacteraceae</taxon>
        <taxon>Mariniphaga</taxon>
    </lineage>
</organism>
<dbReference type="InterPro" id="IPR012944">
    <property type="entry name" value="SusD_RagB_dom"/>
</dbReference>
<evidence type="ECO:0000256" key="1">
    <source>
        <dbReference type="ARBA" id="ARBA00004442"/>
    </source>
</evidence>
<name>A0A399D0Q3_9BACT</name>
<gene>
    <name evidence="9" type="ORF">D1164_17585</name>
</gene>
<protein>
    <submittedName>
        <fullName evidence="9">RagB/SusD family nutrient uptake outer membrane protein</fullName>
    </submittedName>
</protein>
<keyword evidence="4" id="KW-0472">Membrane</keyword>
<accession>A0A399D0Q3</accession>
<dbReference type="Pfam" id="PF14322">
    <property type="entry name" value="SusD-like_3"/>
    <property type="match status" value="1"/>
</dbReference>
<dbReference type="EMBL" id="QWET01000015">
    <property type="protein sequence ID" value="RIH63950.1"/>
    <property type="molecule type" value="Genomic_DNA"/>
</dbReference>
<sequence length="536" mass="61545">MKYIKVKKWIAAVAVILVSFTACEDQLEEKPYSFYAVETFFETVNQANMATLGVYDPLAELESYGRNLSMLGDADTDILQMRGTDLNNDRRKMCHYNADPTLGWIQDSWRQLWLGIDRANMVIQEIPEMDLYTNGTEDEIKLLQRYLGEAKFLRGLMYFDLVRIFGAVPLKTTPTKASDDMAIPRASYEELYNQMEQDLTDAAELLPWSSGIPEAGERTNKGAALGLHARVCLARGGYYLDVYEKTRTRVSNYKDYYEKAAQLTKQVMESGEHKLNSSYEQLFRNYCEFKVEPMESMFEIAFFNPEGNNNNAGLIGSYNGPATDKNYIYGRANAFFNTTPLFQATFAENDVRRDVAVADFQVLADGTLKPYPGNKDDLYTPGKWRRNWHVQESKNPNNTDVNWVYLRYADVLLMRAEAENEINDGPNAAAYDAINEVRDRAGLDDLPQGLSKEEFFEALKNERTWELCFEGWRKFDLIRWNMLGDAVRQAEADLLNHRGNYPYVAGSNFDDDKDELWPIPLFDMDENPSLFQNPGF</sequence>
<comment type="subcellular location">
    <subcellularLocation>
        <location evidence="1">Cell outer membrane</location>
    </subcellularLocation>
</comment>
<evidence type="ECO:0000313" key="10">
    <source>
        <dbReference type="Proteomes" id="UP000266441"/>
    </source>
</evidence>
<evidence type="ECO:0000259" key="7">
    <source>
        <dbReference type="Pfam" id="PF07980"/>
    </source>
</evidence>
<keyword evidence="10" id="KW-1185">Reference proteome</keyword>
<evidence type="ECO:0000259" key="8">
    <source>
        <dbReference type="Pfam" id="PF14322"/>
    </source>
</evidence>
<reference evidence="9 10" key="1">
    <citation type="journal article" date="2015" name="Int. J. Syst. Evol. Microbiol.">
        <title>Mariniphaga sediminis sp. nov., isolated from coastal sediment.</title>
        <authorList>
            <person name="Wang F.Q."/>
            <person name="Shen Q.Y."/>
            <person name="Chen G.J."/>
            <person name="Du Z.J."/>
        </authorList>
    </citation>
    <scope>NUCLEOTIDE SEQUENCE [LARGE SCALE GENOMIC DNA]</scope>
    <source>
        <strain evidence="9 10">SY21</strain>
    </source>
</reference>
<feature type="domain" description="RagB/SusD" evidence="7">
    <location>
        <begin position="372"/>
        <end position="536"/>
    </location>
</feature>
<keyword evidence="3 6" id="KW-0732">Signal</keyword>
<dbReference type="InterPro" id="IPR011990">
    <property type="entry name" value="TPR-like_helical_dom_sf"/>
</dbReference>
<evidence type="ECO:0000256" key="2">
    <source>
        <dbReference type="ARBA" id="ARBA00006275"/>
    </source>
</evidence>
<dbReference type="Proteomes" id="UP000266441">
    <property type="component" value="Unassembled WGS sequence"/>
</dbReference>
<dbReference type="PROSITE" id="PS51257">
    <property type="entry name" value="PROKAR_LIPOPROTEIN"/>
    <property type="match status" value="1"/>
</dbReference>
<dbReference type="Gene3D" id="1.25.40.390">
    <property type="match status" value="1"/>
</dbReference>
<dbReference type="AlphaFoldDB" id="A0A399D0Q3"/>
<evidence type="ECO:0000256" key="4">
    <source>
        <dbReference type="ARBA" id="ARBA00023136"/>
    </source>
</evidence>
<dbReference type="CDD" id="cd08977">
    <property type="entry name" value="SusD"/>
    <property type="match status" value="1"/>
</dbReference>
<evidence type="ECO:0000256" key="5">
    <source>
        <dbReference type="ARBA" id="ARBA00023237"/>
    </source>
</evidence>
<dbReference type="InterPro" id="IPR033985">
    <property type="entry name" value="SusD-like_N"/>
</dbReference>
<proteinExistence type="inferred from homology"/>
<feature type="domain" description="SusD-like N-terminal" evidence="8">
    <location>
        <begin position="94"/>
        <end position="233"/>
    </location>
</feature>
<comment type="caution">
    <text evidence="9">The sequence shown here is derived from an EMBL/GenBank/DDBJ whole genome shotgun (WGS) entry which is preliminary data.</text>
</comment>
<dbReference type="Pfam" id="PF07980">
    <property type="entry name" value="SusD_RagB"/>
    <property type="match status" value="1"/>
</dbReference>
<dbReference type="RefSeq" id="WP_119351205.1">
    <property type="nucleotide sequence ID" value="NZ_QWET01000015.1"/>
</dbReference>
<evidence type="ECO:0000256" key="3">
    <source>
        <dbReference type="ARBA" id="ARBA00022729"/>
    </source>
</evidence>
<dbReference type="SUPFAM" id="SSF48452">
    <property type="entry name" value="TPR-like"/>
    <property type="match status" value="1"/>
</dbReference>
<feature type="signal peptide" evidence="6">
    <location>
        <begin position="1"/>
        <end position="24"/>
    </location>
</feature>
<evidence type="ECO:0000313" key="9">
    <source>
        <dbReference type="EMBL" id="RIH63950.1"/>
    </source>
</evidence>
<dbReference type="GO" id="GO:0009279">
    <property type="term" value="C:cell outer membrane"/>
    <property type="evidence" value="ECO:0007669"/>
    <property type="project" value="UniProtKB-SubCell"/>
</dbReference>
<feature type="chain" id="PRO_5017255255" evidence="6">
    <location>
        <begin position="25"/>
        <end position="536"/>
    </location>
</feature>
<evidence type="ECO:0000256" key="6">
    <source>
        <dbReference type="SAM" id="SignalP"/>
    </source>
</evidence>
<dbReference type="OrthoDB" id="727588at2"/>
<comment type="similarity">
    <text evidence="2">Belongs to the SusD family.</text>
</comment>
<keyword evidence="5" id="KW-0998">Cell outer membrane</keyword>